<dbReference type="OrthoDB" id="9956589at2"/>
<evidence type="ECO:0000313" key="3">
    <source>
        <dbReference type="EMBL" id="ADV63477.1"/>
    </source>
</evidence>
<name>E8R247_ISOPI</name>
<protein>
    <submittedName>
        <fullName evidence="3">Uncharacterized protein</fullName>
    </submittedName>
</protein>
<keyword evidence="4" id="KW-1185">Reference proteome</keyword>
<dbReference type="InParanoid" id="E8R247"/>
<dbReference type="AlphaFoldDB" id="E8R247"/>
<sequence length="230" mass="25662">MSRYVKFLTFLCSTVAVTSALIAVPGLSDREPAWAELQPPGKNKSVTDPNPAQPPDAPLVDTAKAAAPTRDEPAVTKARSESPRAGHADVVAAPLPQNYAAVTPRKAIPPQPNRDLGFVSKVGTFQRRGYTIEAAYRFRDPSERRFRFYNSRFDLVFSAPIRFGSAGSITGFQQTFLASVYKDEIYDFWIAISDRSNPDGTYNLAFSFDVNQPFGWYWWDDDMRGFPYGD</sequence>
<feature type="chain" id="PRO_5003229951" evidence="2">
    <location>
        <begin position="23"/>
        <end position="230"/>
    </location>
</feature>
<feature type="compositionally biased region" description="Basic and acidic residues" evidence="1">
    <location>
        <begin position="69"/>
        <end position="87"/>
    </location>
</feature>
<evidence type="ECO:0000313" key="4">
    <source>
        <dbReference type="Proteomes" id="UP000008631"/>
    </source>
</evidence>
<dbReference type="HOGENOM" id="CLU_1203533_0_0_0"/>
<evidence type="ECO:0000256" key="1">
    <source>
        <dbReference type="SAM" id="MobiDB-lite"/>
    </source>
</evidence>
<dbReference type="EMBL" id="CP002353">
    <property type="protein sequence ID" value="ADV63477.1"/>
    <property type="molecule type" value="Genomic_DNA"/>
</dbReference>
<dbReference type="RefSeq" id="WP_013565765.1">
    <property type="nucleotide sequence ID" value="NC_014962.1"/>
</dbReference>
<feature type="signal peptide" evidence="2">
    <location>
        <begin position="1"/>
        <end position="22"/>
    </location>
</feature>
<dbReference type="KEGG" id="ipa:Isop_2912"/>
<accession>E8R247</accession>
<evidence type="ECO:0000256" key="2">
    <source>
        <dbReference type="SAM" id="SignalP"/>
    </source>
</evidence>
<keyword evidence="2" id="KW-0732">Signal</keyword>
<feature type="region of interest" description="Disordered" evidence="1">
    <location>
        <begin position="33"/>
        <end position="88"/>
    </location>
</feature>
<gene>
    <name evidence="3" type="ordered locus">Isop_2912</name>
</gene>
<dbReference type="Proteomes" id="UP000008631">
    <property type="component" value="Chromosome"/>
</dbReference>
<reference key="1">
    <citation type="submission" date="2010-11" db="EMBL/GenBank/DDBJ databases">
        <title>The complete sequence of chromosome of Isophaera pallida ATCC 43644.</title>
        <authorList>
            <consortium name="US DOE Joint Genome Institute (JGI-PGF)"/>
            <person name="Lucas S."/>
            <person name="Copeland A."/>
            <person name="Lapidus A."/>
            <person name="Bruce D."/>
            <person name="Goodwin L."/>
            <person name="Pitluck S."/>
            <person name="Kyrpides N."/>
            <person name="Mavromatis K."/>
            <person name="Pagani I."/>
            <person name="Ivanova N."/>
            <person name="Saunders E."/>
            <person name="Brettin T."/>
            <person name="Detter J.C."/>
            <person name="Han C."/>
            <person name="Tapia R."/>
            <person name="Land M."/>
            <person name="Hauser L."/>
            <person name="Markowitz V."/>
            <person name="Cheng J.-F."/>
            <person name="Hugenholtz P."/>
            <person name="Woyke T."/>
            <person name="Wu D."/>
            <person name="Eisen J.A."/>
        </authorList>
    </citation>
    <scope>NUCLEOTIDE SEQUENCE</scope>
    <source>
        <strain>ATCC 43644</strain>
    </source>
</reference>
<organism evidence="3 4">
    <name type="scientific">Isosphaera pallida (strain ATCC 43644 / DSM 9630 / IS1B)</name>
    <dbReference type="NCBI Taxonomy" id="575540"/>
    <lineage>
        <taxon>Bacteria</taxon>
        <taxon>Pseudomonadati</taxon>
        <taxon>Planctomycetota</taxon>
        <taxon>Planctomycetia</taxon>
        <taxon>Isosphaerales</taxon>
        <taxon>Isosphaeraceae</taxon>
        <taxon>Isosphaera</taxon>
    </lineage>
</organism>
<proteinExistence type="predicted"/>
<reference evidence="3 4" key="2">
    <citation type="journal article" date="2011" name="Stand. Genomic Sci.">
        <title>Complete genome sequence of Isosphaera pallida type strain (IS1B).</title>
        <authorList>
            <consortium name="US DOE Joint Genome Institute (JGI-PGF)"/>
            <person name="Goker M."/>
            <person name="Cleland D."/>
            <person name="Saunders E."/>
            <person name="Lapidus A."/>
            <person name="Nolan M."/>
            <person name="Lucas S."/>
            <person name="Hammon N."/>
            <person name="Deshpande S."/>
            <person name="Cheng J.F."/>
            <person name="Tapia R."/>
            <person name="Han C."/>
            <person name="Goodwin L."/>
            <person name="Pitluck S."/>
            <person name="Liolios K."/>
            <person name="Pagani I."/>
            <person name="Ivanova N."/>
            <person name="Mavromatis K."/>
            <person name="Pati A."/>
            <person name="Chen A."/>
            <person name="Palaniappan K."/>
            <person name="Land M."/>
            <person name="Hauser L."/>
            <person name="Chang Y.J."/>
            <person name="Jeffries C.D."/>
            <person name="Detter J.C."/>
            <person name="Beck B."/>
            <person name="Woyke T."/>
            <person name="Bristow J."/>
            <person name="Eisen J.A."/>
            <person name="Markowitz V."/>
            <person name="Hugenholtz P."/>
            <person name="Kyrpides N.C."/>
            <person name="Klenk H.P."/>
        </authorList>
    </citation>
    <scope>NUCLEOTIDE SEQUENCE [LARGE SCALE GENOMIC DNA]</scope>
    <source>
        <strain evidence="4">ATCC 43644 / DSM 9630 / IS1B</strain>
    </source>
</reference>